<organism evidence="9 10">
    <name type="scientific">Nocardioides silvaticus</name>
    <dbReference type="NCBI Taxonomy" id="2201891"/>
    <lineage>
        <taxon>Bacteria</taxon>
        <taxon>Bacillati</taxon>
        <taxon>Actinomycetota</taxon>
        <taxon>Actinomycetes</taxon>
        <taxon>Propionibacteriales</taxon>
        <taxon>Nocardioidaceae</taxon>
        <taxon>Nocardioides</taxon>
    </lineage>
</organism>
<dbReference type="Proteomes" id="UP000245507">
    <property type="component" value="Unassembled WGS sequence"/>
</dbReference>
<protein>
    <recommendedName>
        <fullName evidence="8">Phage shock protein PspC N-terminal domain-containing protein</fullName>
    </recommendedName>
</protein>
<evidence type="ECO:0000313" key="9">
    <source>
        <dbReference type="EMBL" id="PWN04652.1"/>
    </source>
</evidence>
<feature type="compositionally biased region" description="Low complexity" evidence="6">
    <location>
        <begin position="23"/>
        <end position="34"/>
    </location>
</feature>
<feature type="transmembrane region" description="Helical" evidence="7">
    <location>
        <begin position="277"/>
        <end position="294"/>
    </location>
</feature>
<dbReference type="EMBL" id="QGDD01000001">
    <property type="protein sequence ID" value="PWN04652.1"/>
    <property type="molecule type" value="Genomic_DNA"/>
</dbReference>
<feature type="transmembrane region" description="Helical" evidence="7">
    <location>
        <begin position="250"/>
        <end position="270"/>
    </location>
</feature>
<dbReference type="Pfam" id="PF04024">
    <property type="entry name" value="PspC"/>
    <property type="match status" value="1"/>
</dbReference>
<evidence type="ECO:0000256" key="2">
    <source>
        <dbReference type="ARBA" id="ARBA00022475"/>
    </source>
</evidence>
<evidence type="ECO:0000256" key="5">
    <source>
        <dbReference type="ARBA" id="ARBA00023136"/>
    </source>
</evidence>
<sequence length="423" mass="44596">MRQDQGTPRWCARGRRTNLDHMTTTPPEAPGDTAEPPPEPPTGPRVSREDAQDLGRIRRSLTDRKIAGVAGGLARHLDVDPLLVRVGLVLLAFFGGGGLLIYAAGWLLIPEEGSDEGVIRTDHRTRTVLLAIAGIVAGLSLVGDSFGGWEFPWPLAIAGLLIAGVAAASRPKQHPGPLPSSGWLPAGTTGAVPGARTAPGATYSGYEPPRPAPVDTRRRGPLLFWSTMGLVLVGLMLVATFDLAGWDAPISAYPATVLAVCGVMLLVGAFFGRAGGLIFVGLVAALATLATTAIQDVDVDQFAGQIDTTPQAATDVKDRYALGAGEILLDLRELSPTELEKLDGRTIELDVRLGHIRVLVPEDGLDVVADSDFAGAGESVLFDNRTDGSDRRSYGNGDADPDLNLDLDMLFGQIEVLTEEPGR</sequence>
<dbReference type="InterPro" id="IPR007168">
    <property type="entry name" value="Phageshock_PspC_N"/>
</dbReference>
<name>A0A316TQZ1_9ACTN</name>
<feature type="region of interest" description="Disordered" evidence="6">
    <location>
        <begin position="1"/>
        <end position="52"/>
    </location>
</feature>
<comment type="caution">
    <text evidence="9">The sequence shown here is derived from an EMBL/GenBank/DDBJ whole genome shotgun (WGS) entry which is preliminary data.</text>
</comment>
<feature type="transmembrane region" description="Helical" evidence="7">
    <location>
        <begin position="152"/>
        <end position="169"/>
    </location>
</feature>
<gene>
    <name evidence="9" type="ORF">DJ010_03250</name>
</gene>
<dbReference type="InterPro" id="IPR052027">
    <property type="entry name" value="PspC"/>
</dbReference>
<dbReference type="PANTHER" id="PTHR33885">
    <property type="entry name" value="PHAGE SHOCK PROTEIN C"/>
    <property type="match status" value="1"/>
</dbReference>
<evidence type="ECO:0000256" key="3">
    <source>
        <dbReference type="ARBA" id="ARBA00022692"/>
    </source>
</evidence>
<proteinExistence type="predicted"/>
<comment type="subcellular location">
    <subcellularLocation>
        <location evidence="1">Cell membrane</location>
        <topology evidence="1">Single-pass membrane protein</topology>
    </subcellularLocation>
</comment>
<feature type="domain" description="Phage shock protein PspC N-terminal" evidence="8">
    <location>
        <begin position="56"/>
        <end position="112"/>
    </location>
</feature>
<feature type="transmembrane region" description="Helical" evidence="7">
    <location>
        <begin position="222"/>
        <end position="244"/>
    </location>
</feature>
<evidence type="ECO:0000313" key="10">
    <source>
        <dbReference type="Proteomes" id="UP000245507"/>
    </source>
</evidence>
<evidence type="ECO:0000256" key="4">
    <source>
        <dbReference type="ARBA" id="ARBA00022989"/>
    </source>
</evidence>
<feature type="transmembrane region" description="Helical" evidence="7">
    <location>
        <begin position="82"/>
        <end position="108"/>
    </location>
</feature>
<keyword evidence="10" id="KW-1185">Reference proteome</keyword>
<dbReference type="PANTHER" id="PTHR33885:SF3">
    <property type="entry name" value="PHAGE SHOCK PROTEIN C"/>
    <property type="match status" value="1"/>
</dbReference>
<evidence type="ECO:0000256" key="1">
    <source>
        <dbReference type="ARBA" id="ARBA00004162"/>
    </source>
</evidence>
<evidence type="ECO:0000256" key="6">
    <source>
        <dbReference type="SAM" id="MobiDB-lite"/>
    </source>
</evidence>
<feature type="transmembrane region" description="Helical" evidence="7">
    <location>
        <begin position="128"/>
        <end position="146"/>
    </location>
</feature>
<accession>A0A316TQZ1</accession>
<reference evidence="9 10" key="1">
    <citation type="submission" date="2018-05" db="EMBL/GenBank/DDBJ databases">
        <title>Nocardioides silvaticus genome.</title>
        <authorList>
            <person name="Li C."/>
            <person name="Wang G."/>
        </authorList>
    </citation>
    <scope>NUCLEOTIDE SEQUENCE [LARGE SCALE GENOMIC DNA]</scope>
    <source>
        <strain evidence="9 10">CCTCC AB 2018079</strain>
    </source>
</reference>
<evidence type="ECO:0000256" key="7">
    <source>
        <dbReference type="SAM" id="Phobius"/>
    </source>
</evidence>
<dbReference type="AlphaFoldDB" id="A0A316TQZ1"/>
<dbReference type="GO" id="GO:0005886">
    <property type="term" value="C:plasma membrane"/>
    <property type="evidence" value="ECO:0007669"/>
    <property type="project" value="UniProtKB-SubCell"/>
</dbReference>
<keyword evidence="3 7" id="KW-0812">Transmembrane</keyword>
<keyword evidence="4 7" id="KW-1133">Transmembrane helix</keyword>
<keyword evidence="5 7" id="KW-0472">Membrane</keyword>
<keyword evidence="2" id="KW-1003">Cell membrane</keyword>
<evidence type="ECO:0000259" key="8">
    <source>
        <dbReference type="Pfam" id="PF04024"/>
    </source>
</evidence>